<evidence type="ECO:0000313" key="2">
    <source>
        <dbReference type="Proteomes" id="UP000765509"/>
    </source>
</evidence>
<reference evidence="1" key="1">
    <citation type="submission" date="2021-03" db="EMBL/GenBank/DDBJ databases">
        <title>Draft genome sequence of rust myrtle Austropuccinia psidii MF-1, a brazilian biotype.</title>
        <authorList>
            <person name="Quecine M.C."/>
            <person name="Pachon D.M.R."/>
            <person name="Bonatelli M.L."/>
            <person name="Correr F.H."/>
            <person name="Franceschini L.M."/>
            <person name="Leite T.F."/>
            <person name="Margarido G.R.A."/>
            <person name="Almeida C.A."/>
            <person name="Ferrarezi J.A."/>
            <person name="Labate C.A."/>
        </authorList>
    </citation>
    <scope>NUCLEOTIDE SEQUENCE</scope>
    <source>
        <strain evidence="1">MF-1</strain>
    </source>
</reference>
<dbReference type="EMBL" id="AVOT02014138">
    <property type="protein sequence ID" value="MBW0497356.1"/>
    <property type="molecule type" value="Genomic_DNA"/>
</dbReference>
<dbReference type="AlphaFoldDB" id="A0A9Q3D5I7"/>
<sequence length="148" mass="17150">MGCTLQSITHRPQAVGPFGVNPMGPELWVPNHKWAHLAPFWSIIPKGPKVAMASCRHQRPSVTFRRVSPQDNRNPSAEMGHIWYYIPLCTICPQKFNGDTLRTPVHNLMSSGQFIFPFQRKTPFTQHYNPWWYPEDHSSSQIFWPFSC</sequence>
<dbReference type="Proteomes" id="UP000765509">
    <property type="component" value="Unassembled WGS sequence"/>
</dbReference>
<accession>A0A9Q3D5I7</accession>
<organism evidence="1 2">
    <name type="scientific">Austropuccinia psidii MF-1</name>
    <dbReference type="NCBI Taxonomy" id="1389203"/>
    <lineage>
        <taxon>Eukaryota</taxon>
        <taxon>Fungi</taxon>
        <taxon>Dikarya</taxon>
        <taxon>Basidiomycota</taxon>
        <taxon>Pucciniomycotina</taxon>
        <taxon>Pucciniomycetes</taxon>
        <taxon>Pucciniales</taxon>
        <taxon>Sphaerophragmiaceae</taxon>
        <taxon>Austropuccinia</taxon>
    </lineage>
</organism>
<gene>
    <name evidence="1" type="ORF">O181_037071</name>
</gene>
<protein>
    <submittedName>
        <fullName evidence="1">Uncharacterized protein</fullName>
    </submittedName>
</protein>
<proteinExistence type="predicted"/>
<comment type="caution">
    <text evidence="1">The sequence shown here is derived from an EMBL/GenBank/DDBJ whole genome shotgun (WGS) entry which is preliminary data.</text>
</comment>
<name>A0A9Q3D5I7_9BASI</name>
<keyword evidence="2" id="KW-1185">Reference proteome</keyword>
<evidence type="ECO:0000313" key="1">
    <source>
        <dbReference type="EMBL" id="MBW0497356.1"/>
    </source>
</evidence>